<dbReference type="eggNOG" id="COG2823">
    <property type="taxonomic scope" value="Bacteria"/>
</dbReference>
<dbReference type="InterPro" id="IPR051686">
    <property type="entry name" value="Lipoprotein_DolP"/>
</dbReference>
<dbReference type="InterPro" id="IPR007055">
    <property type="entry name" value="BON_dom"/>
</dbReference>
<evidence type="ECO:0000313" key="3">
    <source>
        <dbReference type="EMBL" id="AEI74922.1"/>
    </source>
</evidence>
<dbReference type="KEGG" id="men:MEPCIT_282"/>
<dbReference type="NCBIfam" id="NF008247">
    <property type="entry name" value="PRK11023.1"/>
    <property type="match status" value="1"/>
</dbReference>
<dbReference type="PANTHER" id="PTHR34606">
    <property type="entry name" value="BON DOMAIN-CONTAINING PROTEIN"/>
    <property type="match status" value="1"/>
</dbReference>
<dbReference type="InterPro" id="IPR014004">
    <property type="entry name" value="Transpt-assoc_nodulatn_dom_bac"/>
</dbReference>
<keyword evidence="4" id="KW-1185">Reference proteome</keyword>
<dbReference type="PANTHER" id="PTHR34606:SF4">
    <property type="entry name" value="OUTER MEMBRANE LIPOPROTEIN DOLP"/>
    <property type="match status" value="1"/>
</dbReference>
<dbReference type="PROSITE" id="PS50914">
    <property type="entry name" value="BON"/>
    <property type="match status" value="2"/>
</dbReference>
<sequence length="189" mass="20330">MKAYTSLILQLAVLMLQGCVGAMVIGTAVVTTKTVTDPRTFGTQIDDGILEARVANALAKDQKVHKEARISNTVYQGKVLLTGQAPTSKLAEIAKQITMRVDGVTEVYNEIRQGQPVSLKCVLTDTWITTKIRAKLLIRTVNVSKLKITTENGEVFLLGLVTNADGKASSAIASKVNGVKHVTAAFNYL</sequence>
<evidence type="ECO:0000259" key="2">
    <source>
        <dbReference type="PROSITE" id="PS50914"/>
    </source>
</evidence>
<reference key="1">
    <citation type="submission" date="2010-09" db="EMBL/GenBank/DDBJ databases">
        <title>An interdependent metabolic patchwork in the nested three-way symbiosis of mealybugs.</title>
        <authorList>
            <person name="McCutcheon J.P."/>
            <person name="von Dohlen C.D."/>
        </authorList>
    </citation>
    <scope>NUCLEOTIDE SEQUENCE</scope>
    <source>
        <strain>PCIT</strain>
    </source>
</reference>
<reference evidence="3 4" key="2">
    <citation type="journal article" date="2011" name="Curr. Biol.">
        <title>An interdependent metabolic patchwork in the nested symbiosis of mealybugs.</title>
        <authorList>
            <person name="McCutcheon J.P."/>
            <person name="von Dohlen C.D."/>
        </authorList>
    </citation>
    <scope>NUCLEOTIDE SEQUENCE [LARGE SCALE GENOMIC DNA]</scope>
    <source>
        <strain evidence="3 4">PCIT</strain>
    </source>
</reference>
<dbReference type="Gene3D" id="3.30.1340.30">
    <property type="match status" value="1"/>
</dbReference>
<accession>F7XXU6</accession>
<dbReference type="EMBL" id="CP002243">
    <property type="protein sequence ID" value="AEI74922.1"/>
    <property type="molecule type" value="Genomic_DNA"/>
</dbReference>
<feature type="domain" description="BON" evidence="2">
    <location>
        <begin position="124"/>
        <end position="189"/>
    </location>
</feature>
<dbReference type="STRING" id="903503.MEPCIT_282"/>
<proteinExistence type="predicted"/>
<protein>
    <recommendedName>
        <fullName evidence="2">BON domain-containing protein</fullName>
    </recommendedName>
</protein>
<organism evidence="3 4">
    <name type="scientific">Moranella endobia (strain PCIT)</name>
    <dbReference type="NCBI Taxonomy" id="903503"/>
    <lineage>
        <taxon>Bacteria</taxon>
        <taxon>Pseudomonadati</taxon>
        <taxon>Pseudomonadota</taxon>
        <taxon>Gammaproteobacteria</taxon>
        <taxon>Enterobacterales</taxon>
        <taxon>Enterobacteriaceae</taxon>
        <taxon>Candidatus Moranella</taxon>
    </lineage>
</organism>
<dbReference type="SMART" id="SM00749">
    <property type="entry name" value="BON"/>
    <property type="match status" value="1"/>
</dbReference>
<evidence type="ECO:0000256" key="1">
    <source>
        <dbReference type="ARBA" id="ARBA00022729"/>
    </source>
</evidence>
<gene>
    <name evidence="3" type="ordered locus">MEPCIT_282</name>
</gene>
<dbReference type="OrthoDB" id="9783990at2"/>
<dbReference type="Proteomes" id="UP000000504">
    <property type="component" value="Chromosome"/>
</dbReference>
<keyword evidence="1" id="KW-0732">Signal</keyword>
<dbReference type="AlphaFoldDB" id="F7XXU6"/>
<dbReference type="Pfam" id="PF04972">
    <property type="entry name" value="BON"/>
    <property type="match status" value="2"/>
</dbReference>
<feature type="domain" description="BON" evidence="2">
    <location>
        <begin position="46"/>
        <end position="115"/>
    </location>
</feature>
<dbReference type="PROSITE" id="PS51257">
    <property type="entry name" value="PROKAR_LIPOPROTEIN"/>
    <property type="match status" value="1"/>
</dbReference>
<dbReference type="RefSeq" id="WP_013975672.1">
    <property type="nucleotide sequence ID" value="NC_015735.1"/>
</dbReference>
<name>F7XXU6_MOREP</name>
<dbReference type="HOGENOM" id="CLU_083606_3_0_6"/>
<evidence type="ECO:0000313" key="4">
    <source>
        <dbReference type="Proteomes" id="UP000000504"/>
    </source>
</evidence>